<keyword evidence="3" id="KW-1185">Reference proteome</keyword>
<feature type="compositionally biased region" description="Acidic residues" evidence="1">
    <location>
        <begin position="151"/>
        <end position="163"/>
    </location>
</feature>
<reference evidence="2 3" key="1">
    <citation type="submission" date="2019-03" db="EMBL/GenBank/DDBJ databases">
        <title>Draft genome sequences of novel Actinobacteria.</title>
        <authorList>
            <person name="Sahin N."/>
            <person name="Ay H."/>
            <person name="Saygin H."/>
        </authorList>
    </citation>
    <scope>NUCLEOTIDE SEQUENCE [LARGE SCALE GENOMIC DNA]</scope>
    <source>
        <strain evidence="2 3">H3C3</strain>
    </source>
</reference>
<organism evidence="2 3">
    <name type="scientific">Actinomadura rubrisoli</name>
    <dbReference type="NCBI Taxonomy" id="2530368"/>
    <lineage>
        <taxon>Bacteria</taxon>
        <taxon>Bacillati</taxon>
        <taxon>Actinomycetota</taxon>
        <taxon>Actinomycetes</taxon>
        <taxon>Streptosporangiales</taxon>
        <taxon>Thermomonosporaceae</taxon>
        <taxon>Actinomadura</taxon>
    </lineage>
</organism>
<feature type="region of interest" description="Disordered" evidence="1">
    <location>
        <begin position="94"/>
        <end position="128"/>
    </location>
</feature>
<feature type="region of interest" description="Disordered" evidence="1">
    <location>
        <begin position="143"/>
        <end position="172"/>
    </location>
</feature>
<proteinExistence type="predicted"/>
<sequence length="268" mass="29079">MAERPEQLPEGHLIALAQKRARLSGRKAADLAGMSEGHWRAIVSGSRSISKGVWVAVRGPADTIARMAQVVGVTPEQLEEAGRADAAEELRAELAHTKPTDEISGTKPSSAARSLTDPLAGLPDDPKERIPILRERIRILSEARDAAEGASGDDESEGEEDKEGDATSRLPGPVRQAFEEGQVEEWHLLDVSEAGDEGMLLIAWVGPRPGPDEMRQLQEDAAASRRRREGMVMDMIVALHEARQALYAAEDEARASGELDEEMPDDDQ</sequence>
<protein>
    <submittedName>
        <fullName evidence="2">XRE family transcriptional regulator</fullName>
    </submittedName>
</protein>
<dbReference type="EMBL" id="SMKU01000199">
    <property type="protein sequence ID" value="TDD77702.1"/>
    <property type="molecule type" value="Genomic_DNA"/>
</dbReference>
<feature type="region of interest" description="Disordered" evidence="1">
    <location>
        <begin position="249"/>
        <end position="268"/>
    </location>
</feature>
<name>A0A4R5B3L2_9ACTN</name>
<evidence type="ECO:0000313" key="3">
    <source>
        <dbReference type="Proteomes" id="UP000294513"/>
    </source>
</evidence>
<gene>
    <name evidence="2" type="ORF">E1298_29680</name>
</gene>
<evidence type="ECO:0000256" key="1">
    <source>
        <dbReference type="SAM" id="MobiDB-lite"/>
    </source>
</evidence>
<comment type="caution">
    <text evidence="2">The sequence shown here is derived from an EMBL/GenBank/DDBJ whole genome shotgun (WGS) entry which is preliminary data.</text>
</comment>
<dbReference type="OrthoDB" id="4764895at2"/>
<dbReference type="AlphaFoldDB" id="A0A4R5B3L2"/>
<accession>A0A4R5B3L2</accession>
<dbReference type="Proteomes" id="UP000294513">
    <property type="component" value="Unassembled WGS sequence"/>
</dbReference>
<dbReference type="RefSeq" id="WP_131899049.1">
    <property type="nucleotide sequence ID" value="NZ_SMKU01000199.1"/>
</dbReference>
<feature type="compositionally biased region" description="Acidic residues" evidence="1">
    <location>
        <begin position="258"/>
        <end position="268"/>
    </location>
</feature>
<evidence type="ECO:0000313" key="2">
    <source>
        <dbReference type="EMBL" id="TDD77702.1"/>
    </source>
</evidence>